<dbReference type="GO" id="GO:0003677">
    <property type="term" value="F:DNA binding"/>
    <property type="evidence" value="ECO:0007669"/>
    <property type="project" value="InterPro"/>
</dbReference>
<dbReference type="AlphaFoldDB" id="K9NUF6"/>
<protein>
    <submittedName>
        <fullName evidence="4">Histone H2B</fullName>
    </submittedName>
</protein>
<dbReference type="Pfam" id="PF00125">
    <property type="entry name" value="Histone"/>
    <property type="match status" value="1"/>
</dbReference>
<evidence type="ECO:0000313" key="4">
    <source>
        <dbReference type="EMBL" id="AFY23218.1"/>
    </source>
</evidence>
<dbReference type="InterPro" id="IPR000558">
    <property type="entry name" value="Histone_H2B"/>
</dbReference>
<evidence type="ECO:0000259" key="3">
    <source>
        <dbReference type="Pfam" id="PF00125"/>
    </source>
</evidence>
<organism evidence="4">
    <name type="scientific">Hematodinium sp. SG-2012</name>
    <dbReference type="NCBI Taxonomy" id="1263730"/>
    <lineage>
        <taxon>Eukaryota</taxon>
        <taxon>Sar</taxon>
        <taxon>Alveolata</taxon>
        <taxon>Dinophyceae</taxon>
        <taxon>Syndiniales</taxon>
        <taxon>Syndiniaceae</taxon>
        <taxon>Hematodinium</taxon>
    </lineage>
</organism>
<dbReference type="PANTHER" id="PTHR23428">
    <property type="entry name" value="HISTONE H2B"/>
    <property type="match status" value="1"/>
</dbReference>
<feature type="domain" description="Core Histone H2A/H2B/H3" evidence="3">
    <location>
        <begin position="60"/>
        <end position="145"/>
    </location>
</feature>
<proteinExistence type="evidence at transcript level"/>
<accession>K9NUF6</accession>
<dbReference type="CDD" id="cd22910">
    <property type="entry name" value="HFD_H2B"/>
    <property type="match status" value="1"/>
</dbReference>
<dbReference type="GO" id="GO:0046982">
    <property type="term" value="F:protein heterodimerization activity"/>
    <property type="evidence" value="ECO:0007669"/>
    <property type="project" value="InterPro"/>
</dbReference>
<comment type="similarity">
    <text evidence="1">Belongs to the histone H2B family.</text>
</comment>
<evidence type="ECO:0000256" key="2">
    <source>
        <dbReference type="SAM" id="MobiDB-lite"/>
    </source>
</evidence>
<dbReference type="InterPro" id="IPR009072">
    <property type="entry name" value="Histone-fold"/>
</dbReference>
<sequence length="171" mass="19497">MPPKIFKKLEKPAKVLEPVSKEDKAKEKDRKDKAKEAKENKEKTTKAPKKMELKVKEHKVIKKDKRKTRHKSSSYCGYILKVLKTVHPNSGGDNSRCNLSSKSMGILDCLAHDLYDRLSEEAIRLTRRQKKRTLTSLEMQTATRLVLPGELAKHAMGDGTKAVLNFQQRDA</sequence>
<dbReference type="SMART" id="SM00427">
    <property type="entry name" value="H2B"/>
    <property type="match status" value="1"/>
</dbReference>
<dbReference type="GO" id="GO:0030527">
    <property type="term" value="F:structural constituent of chromatin"/>
    <property type="evidence" value="ECO:0007669"/>
    <property type="project" value="InterPro"/>
</dbReference>
<dbReference type="EMBL" id="JX839687">
    <property type="protein sequence ID" value="AFY23218.1"/>
    <property type="molecule type" value="mRNA"/>
</dbReference>
<evidence type="ECO:0000256" key="1">
    <source>
        <dbReference type="ARBA" id="ARBA00006846"/>
    </source>
</evidence>
<dbReference type="Gene3D" id="1.10.20.10">
    <property type="entry name" value="Histone, subunit A"/>
    <property type="match status" value="1"/>
</dbReference>
<dbReference type="GO" id="GO:0000786">
    <property type="term" value="C:nucleosome"/>
    <property type="evidence" value="ECO:0007669"/>
    <property type="project" value="InterPro"/>
</dbReference>
<name>K9NUF6_9DINO</name>
<dbReference type="SUPFAM" id="SSF47113">
    <property type="entry name" value="Histone-fold"/>
    <property type="match status" value="1"/>
</dbReference>
<feature type="region of interest" description="Disordered" evidence="2">
    <location>
        <begin position="17"/>
        <end position="53"/>
    </location>
</feature>
<dbReference type="InterPro" id="IPR007125">
    <property type="entry name" value="H2A/H2B/H3"/>
</dbReference>
<reference evidence="4" key="1">
    <citation type="journal article" date="2012" name="Curr. Biol.">
        <title>Loss of nucleosomal DNA condensation coincides with appearance of a novel nuclear protein in dinoflagellates.</title>
        <authorList>
            <person name="Gornik S.G."/>
            <person name="Ford K.L."/>
            <person name="Mulhern T.D."/>
            <person name="Bacic A."/>
            <person name="McFadden G.I."/>
            <person name="Waller R.F."/>
        </authorList>
    </citation>
    <scope>NUCLEOTIDE SEQUENCE</scope>
</reference>